<dbReference type="Proteomes" id="UP000887116">
    <property type="component" value="Unassembled WGS sequence"/>
</dbReference>
<evidence type="ECO:0000256" key="5">
    <source>
        <dbReference type="ARBA" id="ARBA00023175"/>
    </source>
</evidence>
<evidence type="ECO:0000313" key="9">
    <source>
        <dbReference type="EMBL" id="GFR14903.1"/>
    </source>
</evidence>
<dbReference type="OrthoDB" id="6433289at2759"/>
<keyword evidence="5" id="KW-0505">Motor protein</keyword>
<evidence type="ECO:0000256" key="7">
    <source>
        <dbReference type="SAM" id="MobiDB-lite"/>
    </source>
</evidence>
<evidence type="ECO:0000256" key="6">
    <source>
        <dbReference type="ARBA" id="ARBA00023212"/>
    </source>
</evidence>
<organism evidence="9 10">
    <name type="scientific">Trichonephila clavata</name>
    <name type="common">Joro spider</name>
    <name type="synonym">Nephila clavata</name>
    <dbReference type="NCBI Taxonomy" id="2740835"/>
    <lineage>
        <taxon>Eukaryota</taxon>
        <taxon>Metazoa</taxon>
        <taxon>Ecdysozoa</taxon>
        <taxon>Arthropoda</taxon>
        <taxon>Chelicerata</taxon>
        <taxon>Arachnida</taxon>
        <taxon>Araneae</taxon>
        <taxon>Araneomorphae</taxon>
        <taxon>Entelegynae</taxon>
        <taxon>Araneoidea</taxon>
        <taxon>Nephilidae</taxon>
        <taxon>Trichonephila</taxon>
    </lineage>
</organism>
<evidence type="ECO:0000256" key="1">
    <source>
        <dbReference type="ARBA" id="ARBA00004245"/>
    </source>
</evidence>
<keyword evidence="2" id="KW-0963">Cytoplasm</keyword>
<feature type="non-terminal residue" evidence="9">
    <location>
        <position position="1"/>
    </location>
</feature>
<feature type="compositionally biased region" description="Polar residues" evidence="7">
    <location>
        <begin position="67"/>
        <end position="80"/>
    </location>
</feature>
<keyword evidence="6" id="KW-0206">Cytoskeleton</keyword>
<dbReference type="EMBL" id="BMAO01027164">
    <property type="protein sequence ID" value="GFR14903.1"/>
    <property type="molecule type" value="Genomic_DNA"/>
</dbReference>
<dbReference type="InterPro" id="IPR022780">
    <property type="entry name" value="Dynein_light_int_chain"/>
</dbReference>
<proteinExistence type="predicted"/>
<gene>
    <name evidence="9" type="primary">AVEN_246097_1</name>
    <name evidence="9" type="ORF">TNCT_49791</name>
</gene>
<protein>
    <submittedName>
        <fullName evidence="9">Uncharacterized protein</fullName>
    </submittedName>
</protein>
<dbReference type="Pfam" id="PF05783">
    <property type="entry name" value="DLIC"/>
    <property type="match status" value="1"/>
</dbReference>
<feature type="region of interest" description="Disordered" evidence="7">
    <location>
        <begin position="49"/>
        <end position="88"/>
    </location>
</feature>
<accession>A0A8X6J8H9</accession>
<evidence type="ECO:0000256" key="8">
    <source>
        <dbReference type="SAM" id="SignalP"/>
    </source>
</evidence>
<comment type="subcellular location">
    <subcellularLocation>
        <location evidence="1">Cytoplasm</location>
        <location evidence="1">Cytoskeleton</location>
    </subcellularLocation>
</comment>
<evidence type="ECO:0000313" key="10">
    <source>
        <dbReference type="Proteomes" id="UP000887116"/>
    </source>
</evidence>
<feature type="chain" id="PRO_5036476909" evidence="8">
    <location>
        <begin position="19"/>
        <end position="240"/>
    </location>
</feature>
<reference evidence="9" key="1">
    <citation type="submission" date="2020-07" db="EMBL/GenBank/DDBJ databases">
        <title>Multicomponent nature underlies the extraordinary mechanical properties of spider dragline silk.</title>
        <authorList>
            <person name="Kono N."/>
            <person name="Nakamura H."/>
            <person name="Mori M."/>
            <person name="Yoshida Y."/>
            <person name="Ohtoshi R."/>
            <person name="Malay A.D."/>
            <person name="Moran D.A.P."/>
            <person name="Tomita M."/>
            <person name="Numata K."/>
            <person name="Arakawa K."/>
        </authorList>
    </citation>
    <scope>NUCLEOTIDE SEQUENCE</scope>
</reference>
<dbReference type="GO" id="GO:0005874">
    <property type="term" value="C:microtubule"/>
    <property type="evidence" value="ECO:0007669"/>
    <property type="project" value="UniProtKB-KW"/>
</dbReference>
<keyword evidence="3" id="KW-0493">Microtubule</keyword>
<evidence type="ECO:0000256" key="4">
    <source>
        <dbReference type="ARBA" id="ARBA00023017"/>
    </source>
</evidence>
<sequence>MWMVTAFSILILTTRTLNNPVDNQRVPSDIMDEFYQKLISTFDKFLDPKTTNKDVPSQKRSPKDDASNNTSEKTPMTENTGSEKLKRDETVAESHLDEMEMNSENNLMEETGLTPLYPCDTYDATSRTCINIRQLGTTVTLGVQAGNRDGPIRQQVRWFRYYKRRGNLPVLKKEFSKEGLPWNINIGGESNELRISPLTEIDFSYNYFVAMVDILHGSDEFERKTKTHQLIKFFIEPIQI</sequence>
<name>A0A8X6J8H9_TRICU</name>
<keyword evidence="8" id="KW-0732">Signal</keyword>
<comment type="caution">
    <text evidence="9">The sequence shown here is derived from an EMBL/GenBank/DDBJ whole genome shotgun (WGS) entry which is preliminary data.</text>
</comment>
<keyword evidence="10" id="KW-1185">Reference proteome</keyword>
<evidence type="ECO:0000256" key="2">
    <source>
        <dbReference type="ARBA" id="ARBA00022490"/>
    </source>
</evidence>
<feature type="signal peptide" evidence="8">
    <location>
        <begin position="1"/>
        <end position="18"/>
    </location>
</feature>
<dbReference type="AlphaFoldDB" id="A0A8X6J8H9"/>
<evidence type="ECO:0000256" key="3">
    <source>
        <dbReference type="ARBA" id="ARBA00022701"/>
    </source>
</evidence>
<keyword evidence="4" id="KW-0243">Dynein</keyword>
<dbReference type="GO" id="GO:0030286">
    <property type="term" value="C:dynein complex"/>
    <property type="evidence" value="ECO:0007669"/>
    <property type="project" value="UniProtKB-KW"/>
</dbReference>